<evidence type="ECO:0000313" key="1">
    <source>
        <dbReference type="EMBL" id="GAF82502.1"/>
    </source>
</evidence>
<dbReference type="AlphaFoldDB" id="X0T2X8"/>
<organism evidence="1">
    <name type="scientific">marine sediment metagenome</name>
    <dbReference type="NCBI Taxonomy" id="412755"/>
    <lineage>
        <taxon>unclassified sequences</taxon>
        <taxon>metagenomes</taxon>
        <taxon>ecological metagenomes</taxon>
    </lineage>
</organism>
<accession>X0T2X8</accession>
<sequence length="395" mass="44520">DEIFGDIDLNPEDEELYVDPCQIFGFFSVPLKYRKRGVRCQVDLRLVNDFGVYVQFGVADICQCLENPCRLPTFCGCQSDSMCPTNVTVDSGLDDTSGTSCTNACANACSSLCSTVDQMPVDLTPCYATDEFPNITNLDSNEKINKSDVETYLMKRLYTIAREMCLDLCCFNKCYVEDTHINFFWRHALDITPTNREECENHFLLIPFLVARFTAATGKIKCPWQKFGLSFGNNGHNAVGIKGGINIDFAETVEIGGEVGVTHFFPKSFCDYRVPNDMFQSGIYPFSTNVRVEPGLNCHISLKLAAYHFLGCLSTYFQYVAIIHNKDKICLCNPDPAFRPCLLECISDWKTQIANIGFNYDISPNISLGFLWQAPLSQRRAYRSSTVMFGFNVTY</sequence>
<comment type="caution">
    <text evidence="1">The sequence shown here is derived from an EMBL/GenBank/DDBJ whole genome shotgun (WGS) entry which is preliminary data.</text>
</comment>
<name>X0T2X8_9ZZZZ</name>
<dbReference type="EMBL" id="BARS01004716">
    <property type="protein sequence ID" value="GAF82502.1"/>
    <property type="molecule type" value="Genomic_DNA"/>
</dbReference>
<proteinExistence type="predicted"/>
<protein>
    <submittedName>
        <fullName evidence="1">Uncharacterized protein</fullName>
    </submittedName>
</protein>
<reference evidence="1" key="1">
    <citation type="journal article" date="2014" name="Front. Microbiol.">
        <title>High frequency of phylogenetically diverse reductive dehalogenase-homologous genes in deep subseafloor sedimentary metagenomes.</title>
        <authorList>
            <person name="Kawai M."/>
            <person name="Futagami T."/>
            <person name="Toyoda A."/>
            <person name="Takaki Y."/>
            <person name="Nishi S."/>
            <person name="Hori S."/>
            <person name="Arai W."/>
            <person name="Tsubouchi T."/>
            <person name="Morono Y."/>
            <person name="Uchiyama I."/>
            <person name="Ito T."/>
            <person name="Fujiyama A."/>
            <person name="Inagaki F."/>
            <person name="Takami H."/>
        </authorList>
    </citation>
    <scope>NUCLEOTIDE SEQUENCE</scope>
    <source>
        <strain evidence="1">Expedition CK06-06</strain>
    </source>
</reference>
<gene>
    <name evidence="1" type="ORF">S01H1_09230</name>
</gene>
<feature type="non-terminal residue" evidence="1">
    <location>
        <position position="1"/>
    </location>
</feature>